<dbReference type="STRING" id="1411621.AUC43_03230"/>
<keyword evidence="1" id="KW-0472">Membrane</keyword>
<dbReference type="Proteomes" id="UP000059542">
    <property type="component" value="Chromosome"/>
</dbReference>
<gene>
    <name evidence="2" type="ORF">AUC43_03230</name>
</gene>
<dbReference type="KEGG" id="hyg:AUC43_03230"/>
<name>A0A0U4BZQ8_9BACT</name>
<dbReference type="AlphaFoldDB" id="A0A0U4BZQ8"/>
<keyword evidence="1" id="KW-0812">Transmembrane</keyword>
<protein>
    <submittedName>
        <fullName evidence="2">Uncharacterized protein</fullName>
    </submittedName>
</protein>
<evidence type="ECO:0000313" key="3">
    <source>
        <dbReference type="Proteomes" id="UP000059542"/>
    </source>
</evidence>
<keyword evidence="1" id="KW-1133">Transmembrane helix</keyword>
<organism evidence="2 3">
    <name type="scientific">Hymenobacter sedentarius</name>
    <dbReference type="NCBI Taxonomy" id="1411621"/>
    <lineage>
        <taxon>Bacteria</taxon>
        <taxon>Pseudomonadati</taxon>
        <taxon>Bacteroidota</taxon>
        <taxon>Cytophagia</taxon>
        <taxon>Cytophagales</taxon>
        <taxon>Hymenobacteraceae</taxon>
        <taxon>Hymenobacter</taxon>
    </lineage>
</organism>
<evidence type="ECO:0000256" key="1">
    <source>
        <dbReference type="SAM" id="Phobius"/>
    </source>
</evidence>
<evidence type="ECO:0000313" key="2">
    <source>
        <dbReference type="EMBL" id="ALW84194.1"/>
    </source>
</evidence>
<proteinExistence type="predicted"/>
<reference evidence="2 3" key="1">
    <citation type="submission" date="2015-12" db="EMBL/GenBank/DDBJ databases">
        <authorList>
            <person name="Shamseldin A."/>
            <person name="Moawad H."/>
            <person name="Abd El-Rahim W.M."/>
            <person name="Sadowsky M.J."/>
        </authorList>
    </citation>
    <scope>NUCLEOTIDE SEQUENCE [LARGE SCALE GENOMIC DNA]</scope>
    <source>
        <strain evidence="2 3">DG5B</strain>
    </source>
</reference>
<sequence length="113" mass="11860">MLNAADTVAALQDLFQTKRKSSGLALVAAPVALGLGVVSMAVAALSNLDSGPSDNTLPTIGVLAGLGGTVALLSRYTRYTKGNEKEILSKYERTHKLPGWAKRNLAQQRLGPL</sequence>
<feature type="transmembrane region" description="Helical" evidence="1">
    <location>
        <begin position="24"/>
        <end position="45"/>
    </location>
</feature>
<accession>A0A0U4BZQ8</accession>
<dbReference type="EMBL" id="CP013909">
    <property type="protein sequence ID" value="ALW84194.1"/>
    <property type="molecule type" value="Genomic_DNA"/>
</dbReference>
<keyword evidence="3" id="KW-1185">Reference proteome</keyword>
<feature type="transmembrane region" description="Helical" evidence="1">
    <location>
        <begin position="57"/>
        <end position="76"/>
    </location>
</feature>